<protein>
    <submittedName>
        <fullName evidence="8">Tetratricopeptide repeat protein 19 homolog, mitochondrial</fullName>
    </submittedName>
</protein>
<evidence type="ECO:0000256" key="3">
    <source>
        <dbReference type="ARBA" id="ARBA00022737"/>
    </source>
</evidence>
<dbReference type="Pfam" id="PF13424">
    <property type="entry name" value="TPR_12"/>
    <property type="match status" value="1"/>
</dbReference>
<dbReference type="InterPro" id="IPR040395">
    <property type="entry name" value="TTC19"/>
</dbReference>
<evidence type="ECO:0000256" key="5">
    <source>
        <dbReference type="ARBA" id="ARBA00022946"/>
    </source>
</evidence>
<dbReference type="GO" id="GO:0005743">
    <property type="term" value="C:mitochondrial inner membrane"/>
    <property type="evidence" value="ECO:0007669"/>
    <property type="project" value="TreeGrafter"/>
</dbReference>
<dbReference type="Gene3D" id="1.25.40.10">
    <property type="entry name" value="Tetratricopeptide repeat domain"/>
    <property type="match status" value="2"/>
</dbReference>
<dbReference type="InterPro" id="IPR019734">
    <property type="entry name" value="TPR_rpt"/>
</dbReference>
<organism evidence="7 8">
    <name type="scientific">Bombus vosnesenskii</name>
    <dbReference type="NCBI Taxonomy" id="207650"/>
    <lineage>
        <taxon>Eukaryota</taxon>
        <taxon>Metazoa</taxon>
        <taxon>Ecdysozoa</taxon>
        <taxon>Arthropoda</taxon>
        <taxon>Hexapoda</taxon>
        <taxon>Insecta</taxon>
        <taxon>Pterygota</taxon>
        <taxon>Neoptera</taxon>
        <taxon>Endopterygota</taxon>
        <taxon>Hymenoptera</taxon>
        <taxon>Apocrita</taxon>
        <taxon>Aculeata</taxon>
        <taxon>Apoidea</taxon>
        <taxon>Anthophila</taxon>
        <taxon>Apidae</taxon>
        <taxon>Bombus</taxon>
        <taxon>Pyrobombus</taxon>
    </lineage>
</organism>
<evidence type="ECO:0000313" key="7">
    <source>
        <dbReference type="Proteomes" id="UP000504631"/>
    </source>
</evidence>
<comment type="similarity">
    <text evidence="2">Belongs to the TTC19 family.</text>
</comment>
<gene>
    <name evidence="8" type="primary">LOC117230198</name>
</gene>
<keyword evidence="6" id="KW-0496">Mitochondrion</keyword>
<sequence length="355" mass="41185">MYCQKIMINTFKYFQAVIRPNYDIVYFCLLNKKRSTFMIYSQQINKMKKCYSIKQRKNLPQTKHFILSGSFLFNLFFPKEEKDDVEELTMTIKRSILLIQKEEFLKAEQMLHVALRQAQTLQHYDGITYVYDVMANLAYDTNDYKKAEKLFKSVLQRLIAKGVPQDDLAIIHISLKIADTYDKIGDKQKADNGYKFCLQHLQNHLAKDSENLDVLQLLGLNLEKYASMLFSQSQYNNALEYFTKAYDISIKINGEENEQTVILLNNLASVCYILQKYDETIKYLSKAAEIGNKLPDMVELGFIHVNLGHAFISKGLYEEAKKNCSKGEDLAKARNDNETVVEAKKCLEQIESLIL</sequence>
<name>A0A6J3JSA0_9HYME</name>
<dbReference type="PANTHER" id="PTHR13143:SF6">
    <property type="entry name" value="TETRATRICOPEPTIDE REPEAT PROTEIN 19, MITOCHONDRIAL"/>
    <property type="match status" value="1"/>
</dbReference>
<keyword evidence="3" id="KW-0677">Repeat</keyword>
<dbReference type="SMART" id="SM00028">
    <property type="entry name" value="TPR"/>
    <property type="match status" value="4"/>
</dbReference>
<keyword evidence="4" id="KW-0802">TPR repeat</keyword>
<evidence type="ECO:0000313" key="8">
    <source>
        <dbReference type="RefSeq" id="XP_033343241.1"/>
    </source>
</evidence>
<accession>A0A6J3JSA0</accession>
<dbReference type="GeneID" id="117230198"/>
<dbReference type="PANTHER" id="PTHR13143">
    <property type="entry name" value="TETRATRICOPEPTIDE REPEAT PROTEIN 19"/>
    <property type="match status" value="1"/>
</dbReference>
<evidence type="ECO:0000256" key="4">
    <source>
        <dbReference type="ARBA" id="ARBA00022803"/>
    </source>
</evidence>
<dbReference type="KEGG" id="bvk:117230198"/>
<dbReference type="CTD" id="54902"/>
<evidence type="ECO:0000256" key="6">
    <source>
        <dbReference type="ARBA" id="ARBA00023128"/>
    </source>
</evidence>
<dbReference type="RefSeq" id="XP_033343241.1">
    <property type="nucleotide sequence ID" value="XM_033487350.1"/>
</dbReference>
<dbReference type="AlphaFoldDB" id="A0A6J3JSA0"/>
<dbReference type="InterPro" id="IPR011990">
    <property type="entry name" value="TPR-like_helical_dom_sf"/>
</dbReference>
<evidence type="ECO:0000256" key="1">
    <source>
        <dbReference type="ARBA" id="ARBA00004173"/>
    </source>
</evidence>
<proteinExistence type="inferred from homology"/>
<reference evidence="8" key="1">
    <citation type="submission" date="2025-08" db="UniProtKB">
        <authorList>
            <consortium name="RefSeq"/>
        </authorList>
    </citation>
    <scope>IDENTIFICATION</scope>
    <source>
        <tissue evidence="8">Muscle</tissue>
    </source>
</reference>
<comment type="subcellular location">
    <subcellularLocation>
        <location evidence="1">Mitochondrion</location>
    </subcellularLocation>
</comment>
<dbReference type="SUPFAM" id="SSF48452">
    <property type="entry name" value="TPR-like"/>
    <property type="match status" value="2"/>
</dbReference>
<dbReference type="Proteomes" id="UP000504631">
    <property type="component" value="Unplaced"/>
</dbReference>
<evidence type="ECO:0000256" key="2">
    <source>
        <dbReference type="ARBA" id="ARBA00008219"/>
    </source>
</evidence>
<dbReference type="GO" id="GO:0034551">
    <property type="term" value="P:mitochondrial respiratory chain complex III assembly"/>
    <property type="evidence" value="ECO:0007669"/>
    <property type="project" value="InterPro"/>
</dbReference>
<keyword evidence="7" id="KW-1185">Reference proteome</keyword>
<keyword evidence="5" id="KW-0809">Transit peptide</keyword>
<dbReference type="Pfam" id="PF13181">
    <property type="entry name" value="TPR_8"/>
    <property type="match status" value="1"/>
</dbReference>